<dbReference type="Proteomes" id="UP001107558">
    <property type="component" value="Chromosome 4"/>
</dbReference>
<comment type="caution">
    <text evidence="1">The sequence shown here is derived from an EMBL/GenBank/DDBJ whole genome shotgun (WGS) entry which is preliminary data.</text>
</comment>
<dbReference type="EMBL" id="JADBJN010000004">
    <property type="protein sequence ID" value="KAG5668982.1"/>
    <property type="molecule type" value="Genomic_DNA"/>
</dbReference>
<organism evidence="1 2">
    <name type="scientific">Polypedilum vanderplanki</name>
    <name type="common">Sleeping chironomid midge</name>
    <dbReference type="NCBI Taxonomy" id="319348"/>
    <lineage>
        <taxon>Eukaryota</taxon>
        <taxon>Metazoa</taxon>
        <taxon>Ecdysozoa</taxon>
        <taxon>Arthropoda</taxon>
        <taxon>Hexapoda</taxon>
        <taxon>Insecta</taxon>
        <taxon>Pterygota</taxon>
        <taxon>Neoptera</taxon>
        <taxon>Endopterygota</taxon>
        <taxon>Diptera</taxon>
        <taxon>Nematocera</taxon>
        <taxon>Chironomoidea</taxon>
        <taxon>Chironomidae</taxon>
        <taxon>Chironominae</taxon>
        <taxon>Polypedilum</taxon>
        <taxon>Polypedilum</taxon>
    </lineage>
</organism>
<proteinExistence type="predicted"/>
<evidence type="ECO:0000313" key="1">
    <source>
        <dbReference type="EMBL" id="KAG5668982.1"/>
    </source>
</evidence>
<reference evidence="1" key="1">
    <citation type="submission" date="2021-03" db="EMBL/GenBank/DDBJ databases">
        <title>Chromosome level genome of the anhydrobiotic midge Polypedilum vanderplanki.</title>
        <authorList>
            <person name="Yoshida Y."/>
            <person name="Kikawada T."/>
            <person name="Gusev O."/>
        </authorList>
    </citation>
    <scope>NUCLEOTIDE SEQUENCE</scope>
    <source>
        <strain evidence="1">NIAS01</strain>
        <tissue evidence="1">Whole body or cell culture</tissue>
    </source>
</reference>
<gene>
    <name evidence="1" type="ORF">PVAND_016885</name>
</gene>
<name>A0A9J6BHQ1_POLVA</name>
<protein>
    <submittedName>
        <fullName evidence="1">Uncharacterized protein</fullName>
    </submittedName>
</protein>
<sequence length="369" mass="41198">MVANSDSSGKVIDATLNDILGTFQSISNLTNGNLQSAVTSLETNIKIFEEVLYKQQLVIINLASIIQDQVSNLESYDFYGTFKDLCDKALDFLTKVSTLADFEKIGRNSSTETNMTSRILKIKNKYSMYMKIQKAAALNSSILGTIIVNMNDIYEYIAKVDYEDVTIEYLSLNSSIYSLGNEMIEYATVVGTAIMKLITLQTDSDLLKEGCAFELPCGTFLPYDPTKDIDAPKRNGFRAGKYWNGMQTFVGAGWTKNAYYTPGRLMVDPPFAGVWMETGTEEVDSTTADYLLDHKDLTWVNFTWRSGVKFPDNTVYVNNPFYSYGIGRFVSASGFSFVGKIMSFYGFYFSVNGTSASVKNLQILTCKVN</sequence>
<keyword evidence="2" id="KW-1185">Reference proteome</keyword>
<accession>A0A9J6BHQ1</accession>
<evidence type="ECO:0000313" key="2">
    <source>
        <dbReference type="Proteomes" id="UP001107558"/>
    </source>
</evidence>
<dbReference type="AlphaFoldDB" id="A0A9J6BHQ1"/>